<dbReference type="PANTHER" id="PTHR31157">
    <property type="entry name" value="SCP DOMAIN-CONTAINING PROTEIN"/>
    <property type="match status" value="1"/>
</dbReference>
<evidence type="ECO:0000259" key="2">
    <source>
        <dbReference type="Pfam" id="PF00188"/>
    </source>
</evidence>
<evidence type="ECO:0000313" key="4">
    <source>
        <dbReference type="Proteomes" id="UP001058860"/>
    </source>
</evidence>
<protein>
    <submittedName>
        <fullName evidence="3">CAP domain-containing protein</fullName>
    </submittedName>
</protein>
<dbReference type="InterPro" id="IPR035940">
    <property type="entry name" value="CAP_sf"/>
</dbReference>
<gene>
    <name evidence="3" type="ORF">LRS13_20865</name>
</gene>
<evidence type="ECO:0000313" key="3">
    <source>
        <dbReference type="EMBL" id="UUY03101.1"/>
    </source>
</evidence>
<name>A0ABY5PEP8_9ACTN</name>
<keyword evidence="1" id="KW-0732">Signal</keyword>
<dbReference type="Gene3D" id="3.40.33.10">
    <property type="entry name" value="CAP"/>
    <property type="match status" value="1"/>
</dbReference>
<dbReference type="RefSeq" id="WP_353863613.1">
    <property type="nucleotide sequence ID" value="NZ_CP088295.1"/>
</dbReference>
<dbReference type="Pfam" id="PF00188">
    <property type="entry name" value="CAP"/>
    <property type="match status" value="1"/>
</dbReference>
<dbReference type="InterPro" id="IPR014044">
    <property type="entry name" value="CAP_dom"/>
</dbReference>
<feature type="chain" id="PRO_5045779158" evidence="1">
    <location>
        <begin position="28"/>
        <end position="186"/>
    </location>
</feature>
<reference evidence="4" key="1">
    <citation type="submission" date="2021-11" db="EMBL/GenBank/DDBJ databases">
        <title>Cultivation dependent microbiological survey of springs from the worlds oldest radium mine currently devoted to the extraction of radon-saturated water.</title>
        <authorList>
            <person name="Kapinusova G."/>
            <person name="Smrhova T."/>
            <person name="Strejcek M."/>
            <person name="Suman J."/>
            <person name="Jani K."/>
            <person name="Pajer P."/>
            <person name="Uhlik O."/>
        </authorList>
    </citation>
    <scope>NUCLEOTIDE SEQUENCE [LARGE SCALE GENOMIC DNA]</scope>
    <source>
        <strain evidence="4">J379</strain>
    </source>
</reference>
<dbReference type="EMBL" id="CP088295">
    <property type="protein sequence ID" value="UUY03101.1"/>
    <property type="molecule type" value="Genomic_DNA"/>
</dbReference>
<keyword evidence="4" id="KW-1185">Reference proteome</keyword>
<sequence>MLRLTSTATAFAVALAVGLTAPAAGLAADCPGQDDSPGTMAVEDARVTTLCLVNHERTTRGLKALREHPGLRDTAQDYAEQMDSANFFDHVSPGGSTMLDRIKRGSDYLRSGRSWIVGENLAWGSGGAETPAKIVRAWMKSPGHRRNILNGRFRDIGIGITDGAPVRGVTAASGAATYVNNFGARS</sequence>
<feature type="signal peptide" evidence="1">
    <location>
        <begin position="1"/>
        <end position="27"/>
    </location>
</feature>
<evidence type="ECO:0000256" key="1">
    <source>
        <dbReference type="SAM" id="SignalP"/>
    </source>
</evidence>
<organism evidence="3 4">
    <name type="scientific">Svornostia abyssi</name>
    <dbReference type="NCBI Taxonomy" id="2898438"/>
    <lineage>
        <taxon>Bacteria</taxon>
        <taxon>Bacillati</taxon>
        <taxon>Actinomycetota</taxon>
        <taxon>Thermoleophilia</taxon>
        <taxon>Solirubrobacterales</taxon>
        <taxon>Baekduiaceae</taxon>
        <taxon>Svornostia</taxon>
    </lineage>
</organism>
<feature type="domain" description="SCP" evidence="2">
    <location>
        <begin position="52"/>
        <end position="165"/>
    </location>
</feature>
<dbReference type="Proteomes" id="UP001058860">
    <property type="component" value="Chromosome"/>
</dbReference>
<proteinExistence type="predicted"/>
<dbReference type="CDD" id="cd05379">
    <property type="entry name" value="CAP_bacterial"/>
    <property type="match status" value="1"/>
</dbReference>
<dbReference type="PANTHER" id="PTHR31157:SF1">
    <property type="entry name" value="SCP DOMAIN-CONTAINING PROTEIN"/>
    <property type="match status" value="1"/>
</dbReference>
<dbReference type="SUPFAM" id="SSF55797">
    <property type="entry name" value="PR-1-like"/>
    <property type="match status" value="1"/>
</dbReference>
<accession>A0ABY5PEP8</accession>